<evidence type="ECO:0000313" key="2">
    <source>
        <dbReference type="EMBL" id="OAM90825.1"/>
    </source>
</evidence>
<reference evidence="2 3" key="1">
    <citation type="submission" date="2016-01" db="EMBL/GenBank/DDBJ databases">
        <title>High potential of lignocellulose degradation of a new Verrucomicrobia species.</title>
        <authorList>
            <person name="Wang Y."/>
            <person name="Shi Y."/>
            <person name="Qiu Z."/>
            <person name="Liu S."/>
            <person name="Yang H."/>
        </authorList>
    </citation>
    <scope>NUCLEOTIDE SEQUENCE [LARGE SCALE GENOMIC DNA]</scope>
    <source>
        <strain evidence="2 3">TSB47</strain>
    </source>
</reference>
<protein>
    <recommendedName>
        <fullName evidence="1">Sialidase domain-containing protein</fullName>
    </recommendedName>
</protein>
<dbReference type="CDD" id="cd15482">
    <property type="entry name" value="Sialidase_non-viral"/>
    <property type="match status" value="1"/>
</dbReference>
<dbReference type="EMBL" id="LRRQ01000047">
    <property type="protein sequence ID" value="OAM90825.1"/>
    <property type="molecule type" value="Genomic_DNA"/>
</dbReference>
<dbReference type="Proteomes" id="UP000078486">
    <property type="component" value="Unassembled WGS sequence"/>
</dbReference>
<dbReference type="STRING" id="1184151.AW736_06115"/>
<dbReference type="InterPro" id="IPR011040">
    <property type="entry name" value="Sialidase"/>
</dbReference>
<dbReference type="SUPFAM" id="SSF50939">
    <property type="entry name" value="Sialidases"/>
    <property type="match status" value="1"/>
</dbReference>
<accession>A0A178INN2</accession>
<evidence type="ECO:0000259" key="1">
    <source>
        <dbReference type="Pfam" id="PF13088"/>
    </source>
</evidence>
<dbReference type="PANTHER" id="PTHR38792:SF3">
    <property type="entry name" value="BNR_ASP-BOX REPEAT DOMAIN PROTEIN (AFU_ORTHOLOGUE AFUA_7G06430)-RELATED"/>
    <property type="match status" value="1"/>
</dbReference>
<keyword evidence="3" id="KW-1185">Reference proteome</keyword>
<dbReference type="Pfam" id="PF13088">
    <property type="entry name" value="BNR_2"/>
    <property type="match status" value="1"/>
</dbReference>
<comment type="caution">
    <text evidence="2">The sequence shown here is derived from an EMBL/GenBank/DDBJ whole genome shotgun (WGS) entry which is preliminary data.</text>
</comment>
<dbReference type="Gene3D" id="2.120.10.10">
    <property type="match status" value="1"/>
</dbReference>
<dbReference type="PANTHER" id="PTHR38792">
    <property type="entry name" value="BNR/ASP-BOX REPEAT DOMAIN PROTEIN (AFU_ORTHOLOGUE AFUA_7G06430)-RELATED"/>
    <property type="match status" value="1"/>
</dbReference>
<evidence type="ECO:0000313" key="3">
    <source>
        <dbReference type="Proteomes" id="UP000078486"/>
    </source>
</evidence>
<proteinExistence type="predicted"/>
<dbReference type="AlphaFoldDB" id="A0A178INN2"/>
<dbReference type="InterPro" id="IPR036278">
    <property type="entry name" value="Sialidase_sf"/>
</dbReference>
<organism evidence="2 3">
    <name type="scientific">Termitidicoccus mucosus</name>
    <dbReference type="NCBI Taxonomy" id="1184151"/>
    <lineage>
        <taxon>Bacteria</taxon>
        <taxon>Pseudomonadati</taxon>
        <taxon>Verrucomicrobiota</taxon>
        <taxon>Opitutia</taxon>
        <taxon>Opitutales</taxon>
        <taxon>Opitutaceae</taxon>
        <taxon>Termitidicoccus</taxon>
    </lineage>
</organism>
<feature type="domain" description="Sialidase" evidence="1">
    <location>
        <begin position="25"/>
        <end position="184"/>
    </location>
</feature>
<name>A0A178INN2_9BACT</name>
<gene>
    <name evidence="2" type="ORF">AW736_06115</name>
</gene>
<dbReference type="Gene3D" id="2.60.40.1190">
    <property type="match status" value="1"/>
</dbReference>
<sequence length="555" mass="63424">MTEVRVGNRDFVEKNLSYPRIKKLKDGTLLMSFNNHHVGWNVYVRRSEDNGETWGDAQMLREKHRATSTVGRDEKVFINSDFIQLQDGRILLAYQWRYRRGYGDIPNTNDNCGIEIMFSEDSGRTFSKPREIYRGRCWEPAMLQLPSGEIQMYITSSQEVVNKISNPRTVVIRSMDGGKTWQGKELCTWLDNETISRTFDERASYDGMPSGVWLDDNNGIAVPIEVWHGRHVMDQTPVVVKTPADVNWRIDHEKVAREGGPDYPWKKQINKDLWAYGPYSAKLGTGEVVVLCNGTYKGVEGIWTLIGDKKADNFRFATSPFKGYWGSIDDIGNNEVIATAMVKYAETGKERYKVLVIKGRLNYAKTIAKGDLTMAPINQFDKSRNDYWFLGKEIDSQVFVNFGYTDREFQFATYLFDKALSAFTPQNSDASAMLLNRTVENGRSQNYKITVNAAGQYTVYKEERYSWVLIGKGITNNIEVEGTVNNDEDQDLGFAAKVSVDWNLLGGKPTAKDQFRAHLIRYYKGGSKEKPLSTREDMAGENSDYPQEWLQVMLN</sequence>